<name>A0A2V1IUE8_9BACT</name>
<keyword evidence="2" id="KW-1185">Reference proteome</keyword>
<dbReference type="EMBL" id="PUBV01000032">
    <property type="protein sequence ID" value="PWB06177.1"/>
    <property type="molecule type" value="Genomic_DNA"/>
</dbReference>
<reference evidence="2" key="1">
    <citation type="submission" date="2018-02" db="EMBL/GenBank/DDBJ databases">
        <authorList>
            <person name="Clavel T."/>
            <person name="Strowig T."/>
        </authorList>
    </citation>
    <scope>NUCLEOTIDE SEQUENCE [LARGE SCALE GENOMIC DNA]</scope>
    <source>
        <strain evidence="2">DSM 100764</strain>
    </source>
</reference>
<comment type="caution">
    <text evidence="1">The sequence shown here is derived from an EMBL/GenBank/DDBJ whole genome shotgun (WGS) entry which is preliminary data.</text>
</comment>
<accession>A0A2V1IUE8</accession>
<evidence type="ECO:0000313" key="2">
    <source>
        <dbReference type="Proteomes" id="UP000244925"/>
    </source>
</evidence>
<proteinExistence type="predicted"/>
<dbReference type="AlphaFoldDB" id="A0A2V1IUE8"/>
<gene>
    <name evidence="1" type="ORF">C5O25_11150</name>
</gene>
<dbReference type="RefSeq" id="WP_107036820.1">
    <property type="nucleotide sequence ID" value="NZ_CAOMDK010000007.1"/>
</dbReference>
<sequence>MTQERFQLEDAVLAHYLPRNMFRFRDMNTSSPYLQAGVVTNDGKCFVLNIRLSGFPTSKPKVYVEEMLRTKSGALMDSASAPNHTLTAWNGWTQLCHYNDASWTNDVSLWKVYLKCRLWLEMYQAHMRTGKNMDYYLNHQH</sequence>
<organism evidence="1 2">
    <name type="scientific">Paramuribaculum intestinale</name>
    <dbReference type="NCBI Taxonomy" id="2094151"/>
    <lineage>
        <taxon>Bacteria</taxon>
        <taxon>Pseudomonadati</taxon>
        <taxon>Bacteroidota</taxon>
        <taxon>Bacteroidia</taxon>
        <taxon>Bacteroidales</taxon>
        <taxon>Muribaculaceae</taxon>
        <taxon>Paramuribaculum</taxon>
    </lineage>
</organism>
<dbReference type="Proteomes" id="UP000244925">
    <property type="component" value="Unassembled WGS sequence"/>
</dbReference>
<protein>
    <submittedName>
        <fullName evidence="1">Uncharacterized protein</fullName>
    </submittedName>
</protein>
<evidence type="ECO:0000313" key="1">
    <source>
        <dbReference type="EMBL" id="PWB06177.1"/>
    </source>
</evidence>